<evidence type="ECO:0000313" key="2">
    <source>
        <dbReference type="Proteomes" id="UP000321379"/>
    </source>
</evidence>
<sequence>MSSYAGLTWDHPRGRTALLSAAADISGSALSIDWKVQPLEGFESSSIAENAANYDLVVLDHPHLGDAVEGGHLLPLDEYFPHVFEAVGPSLESYRYEGKLWALPLDAATQVSASKNLSEIPTTWDDVVALSHSARVALNLAGPHAFLTFCSIAVAIGEEPSRSAPFISPETGIRVLNLMTDISSRAPVGTESLNPIALLELIQNTDELAYCPLIYGYVNYSSAVAFGDAPVVKEGGRHGSVIGGTGIAISARCEVTPELLDHIRWLMSASAQQRYIPQHEGQPSARDAWTNEAVNRDSHDFYRNTLATIDDAWVRPRFAGFVPVQSAASAIIREAVINRTATAATLEALNQLFPEKAAA</sequence>
<comment type="caution">
    <text evidence="1">The sequence shown here is derived from an EMBL/GenBank/DDBJ whole genome shotgun (WGS) entry which is preliminary data.</text>
</comment>
<dbReference type="SUPFAM" id="SSF53850">
    <property type="entry name" value="Periplasmic binding protein-like II"/>
    <property type="match status" value="1"/>
</dbReference>
<dbReference type="AlphaFoldDB" id="A0A5C8UKH4"/>
<organism evidence="1 2">
    <name type="scientific">Lacisediminihabitans profunda</name>
    <dbReference type="NCBI Taxonomy" id="2594790"/>
    <lineage>
        <taxon>Bacteria</taxon>
        <taxon>Bacillati</taxon>
        <taxon>Actinomycetota</taxon>
        <taxon>Actinomycetes</taxon>
        <taxon>Micrococcales</taxon>
        <taxon>Microbacteriaceae</taxon>
        <taxon>Lacisediminihabitans</taxon>
    </lineage>
</organism>
<dbReference type="Proteomes" id="UP000321379">
    <property type="component" value="Unassembled WGS sequence"/>
</dbReference>
<gene>
    <name evidence="1" type="ORF">FVP33_16245</name>
</gene>
<evidence type="ECO:0000313" key="1">
    <source>
        <dbReference type="EMBL" id="TXN28745.1"/>
    </source>
</evidence>
<keyword evidence="2" id="KW-1185">Reference proteome</keyword>
<protein>
    <submittedName>
        <fullName evidence="1">Extracellular solute-binding protein</fullName>
    </submittedName>
</protein>
<dbReference type="Gene3D" id="3.40.190.10">
    <property type="entry name" value="Periplasmic binding protein-like II"/>
    <property type="match status" value="2"/>
</dbReference>
<name>A0A5C8UKH4_9MICO</name>
<accession>A0A5C8UKH4</accession>
<reference evidence="1 2" key="1">
    <citation type="submission" date="2019-08" db="EMBL/GenBank/DDBJ databases">
        <title>Bacterial whole genome sequence for Glaciihabitans sp. CHu50b-6-2.</title>
        <authorList>
            <person name="Jin L."/>
        </authorList>
    </citation>
    <scope>NUCLEOTIDE SEQUENCE [LARGE SCALE GENOMIC DNA]</scope>
    <source>
        <strain evidence="1 2">CHu50b-6-2</strain>
    </source>
</reference>
<proteinExistence type="predicted"/>
<dbReference type="EMBL" id="VRMG01000011">
    <property type="protein sequence ID" value="TXN28745.1"/>
    <property type="molecule type" value="Genomic_DNA"/>
</dbReference>